<dbReference type="RefSeq" id="WP_131911667.1">
    <property type="nucleotide sequence ID" value="NZ_OU594967.1"/>
</dbReference>
<proteinExistence type="predicted"/>
<evidence type="ECO:0000313" key="3">
    <source>
        <dbReference type="EMBL" id="TCK58703.1"/>
    </source>
</evidence>
<reference evidence="3 4" key="1">
    <citation type="submission" date="2019-03" db="EMBL/GenBank/DDBJ databases">
        <title>Genomic Encyclopedia of Type Strains, Phase IV (KMG-IV): sequencing the most valuable type-strain genomes for metagenomic binning, comparative biology and taxonomic classification.</title>
        <authorList>
            <person name="Goeker M."/>
        </authorList>
    </citation>
    <scope>NUCLEOTIDE SEQUENCE [LARGE SCALE GENOMIC DNA]</scope>
    <source>
        <strain evidence="3 4">DSM 18577</strain>
    </source>
</reference>
<dbReference type="InterPro" id="IPR043472">
    <property type="entry name" value="Macro_dom-like"/>
</dbReference>
<evidence type="ECO:0000313" key="4">
    <source>
        <dbReference type="Proteomes" id="UP000295565"/>
    </source>
</evidence>
<comment type="caution">
    <text evidence="3">The sequence shown here is derived from an EMBL/GenBank/DDBJ whole genome shotgun (WGS) entry which is preliminary data.</text>
</comment>
<keyword evidence="4" id="KW-1185">Reference proteome</keyword>
<protein>
    <submittedName>
        <fullName evidence="3">O-acetyl-ADP-ribose deacetylase (Regulator of RNase III)</fullName>
    </submittedName>
</protein>
<dbReference type="SUPFAM" id="SSF52949">
    <property type="entry name" value="Macro domain-like"/>
    <property type="match status" value="1"/>
</dbReference>
<dbReference type="InterPro" id="IPR002589">
    <property type="entry name" value="Macro_dom"/>
</dbReference>
<organism evidence="3 4">
    <name type="scientific">Celerinatantimonas diazotrophica</name>
    <dbReference type="NCBI Taxonomy" id="412034"/>
    <lineage>
        <taxon>Bacteria</taxon>
        <taxon>Pseudomonadati</taxon>
        <taxon>Pseudomonadota</taxon>
        <taxon>Gammaproteobacteria</taxon>
        <taxon>Celerinatantimonadaceae</taxon>
        <taxon>Celerinatantimonas</taxon>
    </lineage>
</organism>
<evidence type="ECO:0000256" key="1">
    <source>
        <dbReference type="ARBA" id="ARBA00035885"/>
    </source>
</evidence>
<dbReference type="InterPro" id="IPR050892">
    <property type="entry name" value="ADP-ribose_metab_enzymes"/>
</dbReference>
<dbReference type="SMART" id="SM00506">
    <property type="entry name" value="A1pp"/>
    <property type="match status" value="1"/>
</dbReference>
<gene>
    <name evidence="3" type="ORF">EV690_0840</name>
</gene>
<comment type="catalytic activity">
    <reaction evidence="1">
        <text>an N-(ADP-alpha-D-ribosyl)-thymidine in DNA + H2O = a thymidine in DNA + ADP-D-ribose</text>
        <dbReference type="Rhea" id="RHEA:71655"/>
        <dbReference type="Rhea" id="RHEA-COMP:13556"/>
        <dbReference type="Rhea" id="RHEA-COMP:18051"/>
        <dbReference type="ChEBI" id="CHEBI:15377"/>
        <dbReference type="ChEBI" id="CHEBI:57967"/>
        <dbReference type="ChEBI" id="CHEBI:137386"/>
        <dbReference type="ChEBI" id="CHEBI:191199"/>
    </reaction>
    <physiologicalReaction direction="left-to-right" evidence="1">
        <dbReference type="Rhea" id="RHEA:71656"/>
    </physiologicalReaction>
</comment>
<dbReference type="PROSITE" id="PS51154">
    <property type="entry name" value="MACRO"/>
    <property type="match status" value="1"/>
</dbReference>
<dbReference type="Proteomes" id="UP000295565">
    <property type="component" value="Unassembled WGS sequence"/>
</dbReference>
<dbReference type="Gene3D" id="3.40.220.10">
    <property type="entry name" value="Leucine Aminopeptidase, subunit E, domain 1"/>
    <property type="match status" value="1"/>
</dbReference>
<dbReference type="AlphaFoldDB" id="A0A4R1K4P1"/>
<dbReference type="PANTHER" id="PTHR12521">
    <property type="entry name" value="PROTEIN C6ORF130"/>
    <property type="match status" value="1"/>
</dbReference>
<sequence length="151" mass="16656">MKVIDGDLITLAEQGSFDVIVHGCNCFNDMSQGIAAMIKEHFPEAYMADQNTIPGDRNKLGTFTSALVERNGHRFTVVNAYTQYGHVGDGNVDYEALHVVLALVKQHFHNLRIAYPLIGAGRGGGDWALLKKIIEQQLEGEDHTLIRYASA</sequence>
<name>A0A4R1K4P1_9GAMM</name>
<accession>A0A4R1K4P1</accession>
<dbReference type="OrthoDB" id="9780211at2"/>
<evidence type="ECO:0000259" key="2">
    <source>
        <dbReference type="PROSITE" id="PS51154"/>
    </source>
</evidence>
<dbReference type="GO" id="GO:0140291">
    <property type="term" value="P:peptidyl-glutamate ADP-deribosylation"/>
    <property type="evidence" value="ECO:0007669"/>
    <property type="project" value="TreeGrafter"/>
</dbReference>
<dbReference type="PANTHER" id="PTHR12521:SF0">
    <property type="entry name" value="ADP-RIBOSE GLYCOHYDROLASE OARD1"/>
    <property type="match status" value="1"/>
</dbReference>
<dbReference type="EMBL" id="SMGD01000011">
    <property type="protein sequence ID" value="TCK58703.1"/>
    <property type="molecule type" value="Genomic_DNA"/>
</dbReference>
<feature type="domain" description="Macro" evidence="2">
    <location>
        <begin position="1"/>
        <end position="151"/>
    </location>
</feature>